<dbReference type="InParanoid" id="A0A7J7D7Q7"/>
<keyword evidence="4" id="KW-1185">Reference proteome</keyword>
<evidence type="ECO:0000256" key="2">
    <source>
        <dbReference type="SAM" id="SignalP"/>
    </source>
</evidence>
<comment type="caution">
    <text evidence="3">The sequence shown here is derived from an EMBL/GenBank/DDBJ whole genome shotgun (WGS) entry which is preliminary data.</text>
</comment>
<feature type="signal peptide" evidence="2">
    <location>
        <begin position="1"/>
        <end position="23"/>
    </location>
</feature>
<dbReference type="PANTHER" id="PTHR36380">
    <property type="entry name" value="BNAA03G58330D PROTEIN"/>
    <property type="match status" value="1"/>
</dbReference>
<organism evidence="3 4">
    <name type="scientific">Tripterygium wilfordii</name>
    <name type="common">Thunder God vine</name>
    <dbReference type="NCBI Taxonomy" id="458696"/>
    <lineage>
        <taxon>Eukaryota</taxon>
        <taxon>Viridiplantae</taxon>
        <taxon>Streptophyta</taxon>
        <taxon>Embryophyta</taxon>
        <taxon>Tracheophyta</taxon>
        <taxon>Spermatophyta</taxon>
        <taxon>Magnoliopsida</taxon>
        <taxon>eudicotyledons</taxon>
        <taxon>Gunneridae</taxon>
        <taxon>Pentapetalae</taxon>
        <taxon>rosids</taxon>
        <taxon>fabids</taxon>
        <taxon>Celastrales</taxon>
        <taxon>Celastraceae</taxon>
        <taxon>Tripterygium</taxon>
    </lineage>
</organism>
<feature type="compositionally biased region" description="Polar residues" evidence="1">
    <location>
        <begin position="446"/>
        <end position="461"/>
    </location>
</feature>
<keyword evidence="2" id="KW-0732">Signal</keyword>
<protein>
    <submittedName>
        <fullName evidence="3">Uncharacterized protein</fullName>
    </submittedName>
</protein>
<dbReference type="FunCoup" id="A0A7J7D7Q7">
    <property type="interactions" value="6"/>
</dbReference>
<evidence type="ECO:0000256" key="1">
    <source>
        <dbReference type="SAM" id="MobiDB-lite"/>
    </source>
</evidence>
<sequence>MAFQFPLFVSVPLLSLFDTVTHSQDDGIGKEFLNSWKLVSATEDVTLDFNLDSVPSGKEKKFNFGKLDMDFNLEADFDKFSSFKVVMPDLDFTSSPKKTAKAKEGSKGESSKRSHQGQKDCFGFSLDFNELENFDFGSSLINGEKSSKRSLENKQVAVERKGLQGSLIHLDEGIIDNNLTTKLPASEIMATSNVETLIGELGAQHSLNETCASESRDLENLVVLHGVRTSQDEYLTKHAEEKEEQSQLPDKATPLESNAEQTLQIASPNFVGQDERDQNIVPDIQTEACSQGVRENTSSVEHHNFSDQLTPAIGSKNEKSQSNCALPSYITGLDGDKDEARESGSDIAMEKLDKAKSALGDINLCDKSVMNILMKPPDDTNFDLDVQTSAAKLPLVDLESEPLVEKVIMVKGTEPGLKQSKYFKKSDVSGSELQRPSLTAVEVYSHGSSKPIGSTHISPTIETGEGFHDNDVQTRRKLMGISKSITKEITEGKPNMAGSDKNNRSSSDIGSGEDVVGVNGGCKLAHPALHNEEERKGESVAAEKFVKDHKSLGSEVSATCSTKNRTKSHTRTIINPKLVVTSTAGSIQNSKIVSVEGIKVSKRTPSLSSLMISSATCSTDMTTKSKTEASINPKLVVSSAGLVQSSIISDEGFKTGKRTPDFSNISRYMGPKRGQSYSRHDMEVQGNAASRIPQPLPSSEKKMPLILSLKRKMVETSDAEFEPLKPLKRLSITPTLSRNIKEPAKSVVDQISVLENLEESKVSDHPTSRLEKPPLDMIEQEVSMVMEDDGNVGKAEIYTRDLEHICNMLKKKHEEAKEILVRAVVNNNNLLMLNHPLYEDKISFHLEIILCLCQLVRRVISELDLERGLLAPYCLQSRSPIPVYEILTETKWSCPVSPTELFDLPSS</sequence>
<proteinExistence type="predicted"/>
<evidence type="ECO:0000313" key="3">
    <source>
        <dbReference type="EMBL" id="KAF5742328.1"/>
    </source>
</evidence>
<dbReference type="AlphaFoldDB" id="A0A7J7D7Q7"/>
<feature type="region of interest" description="Disordered" evidence="1">
    <location>
        <begin position="446"/>
        <end position="468"/>
    </location>
</feature>
<feature type="compositionally biased region" description="Basic and acidic residues" evidence="1">
    <location>
        <begin position="101"/>
        <end position="112"/>
    </location>
</feature>
<feature type="region of interest" description="Disordered" evidence="1">
    <location>
        <begin position="489"/>
        <end position="513"/>
    </location>
</feature>
<name>A0A7J7D7Q7_TRIWF</name>
<feature type="chain" id="PRO_5029712161" evidence="2">
    <location>
        <begin position="24"/>
        <end position="907"/>
    </location>
</feature>
<dbReference type="InterPro" id="IPR038777">
    <property type="entry name" value="At4g18490-like"/>
</dbReference>
<evidence type="ECO:0000313" key="4">
    <source>
        <dbReference type="Proteomes" id="UP000593562"/>
    </source>
</evidence>
<gene>
    <name evidence="3" type="ORF">HS088_TW09G00372</name>
</gene>
<dbReference type="PANTHER" id="PTHR36380:SF1">
    <property type="entry name" value="OS01G0755100 PROTEIN"/>
    <property type="match status" value="1"/>
</dbReference>
<dbReference type="Proteomes" id="UP000593562">
    <property type="component" value="Unassembled WGS sequence"/>
</dbReference>
<reference evidence="3 4" key="1">
    <citation type="journal article" date="2020" name="Nat. Commun.">
        <title>Genome of Tripterygium wilfordii and identification of cytochrome P450 involved in triptolide biosynthesis.</title>
        <authorList>
            <person name="Tu L."/>
            <person name="Su P."/>
            <person name="Zhang Z."/>
            <person name="Gao L."/>
            <person name="Wang J."/>
            <person name="Hu T."/>
            <person name="Zhou J."/>
            <person name="Zhang Y."/>
            <person name="Zhao Y."/>
            <person name="Liu Y."/>
            <person name="Song Y."/>
            <person name="Tong Y."/>
            <person name="Lu Y."/>
            <person name="Yang J."/>
            <person name="Xu C."/>
            <person name="Jia M."/>
            <person name="Peters R.J."/>
            <person name="Huang L."/>
            <person name="Gao W."/>
        </authorList>
    </citation>
    <scope>NUCLEOTIDE SEQUENCE [LARGE SCALE GENOMIC DNA]</scope>
    <source>
        <strain evidence="4">cv. XIE 37</strain>
        <tissue evidence="3">Leaf</tissue>
    </source>
</reference>
<dbReference type="EMBL" id="JAAARO010000009">
    <property type="protein sequence ID" value="KAF5742328.1"/>
    <property type="molecule type" value="Genomic_DNA"/>
</dbReference>
<feature type="region of interest" description="Disordered" evidence="1">
    <location>
        <begin position="94"/>
        <end position="117"/>
    </location>
</feature>
<accession>A0A7J7D7Q7</accession>